<evidence type="ECO:0000313" key="9">
    <source>
        <dbReference type="Proteomes" id="UP000253845"/>
    </source>
</evidence>
<proteinExistence type="inferred from homology"/>
<organism evidence="8 9">
    <name type="scientific">Aspergillus niger ATCC 13496</name>
    <dbReference type="NCBI Taxonomy" id="1353008"/>
    <lineage>
        <taxon>Eukaryota</taxon>
        <taxon>Fungi</taxon>
        <taxon>Dikarya</taxon>
        <taxon>Ascomycota</taxon>
        <taxon>Pezizomycotina</taxon>
        <taxon>Eurotiomycetes</taxon>
        <taxon>Eurotiomycetidae</taxon>
        <taxon>Eurotiales</taxon>
        <taxon>Aspergillaceae</taxon>
        <taxon>Aspergillus</taxon>
        <taxon>Aspergillus subgen. Circumdati</taxon>
    </lineage>
</organism>
<dbReference type="Pfam" id="PF00890">
    <property type="entry name" value="FAD_binding_2"/>
    <property type="match status" value="1"/>
</dbReference>
<keyword evidence="2" id="KW-0285">Flavoprotein</keyword>
<keyword evidence="6" id="KW-1133">Transmembrane helix</keyword>
<evidence type="ECO:0000256" key="6">
    <source>
        <dbReference type="SAM" id="Phobius"/>
    </source>
</evidence>
<dbReference type="InterPro" id="IPR036188">
    <property type="entry name" value="FAD/NAD-bd_sf"/>
</dbReference>
<evidence type="ECO:0000313" key="8">
    <source>
        <dbReference type="EMBL" id="RDH21069.1"/>
    </source>
</evidence>
<dbReference type="Proteomes" id="UP000253845">
    <property type="component" value="Unassembled WGS sequence"/>
</dbReference>
<dbReference type="EMBL" id="KZ851912">
    <property type="protein sequence ID" value="RDH21069.1"/>
    <property type="molecule type" value="Genomic_DNA"/>
</dbReference>
<evidence type="ECO:0000256" key="1">
    <source>
        <dbReference type="ARBA" id="ARBA00007992"/>
    </source>
</evidence>
<evidence type="ECO:0000256" key="3">
    <source>
        <dbReference type="ARBA" id="ARBA00023002"/>
    </source>
</evidence>
<dbReference type="AlphaFoldDB" id="A0A370C203"/>
<evidence type="ECO:0000256" key="5">
    <source>
        <dbReference type="SAM" id="MobiDB-lite"/>
    </source>
</evidence>
<reference evidence="8 9" key="1">
    <citation type="submission" date="2018-07" db="EMBL/GenBank/DDBJ databases">
        <title>Section-level genome sequencing of Aspergillus section Nigri to investigate inter- and intra-species variation.</title>
        <authorList>
            <consortium name="DOE Joint Genome Institute"/>
            <person name="Vesth T.C."/>
            <person name="Nybo J.L."/>
            <person name="Theobald S."/>
            <person name="Frisvad J.C."/>
            <person name="Larsen T.O."/>
            <person name="Nielsen K.F."/>
            <person name="Hoof J.B."/>
            <person name="Brandl J."/>
            <person name="Salamov A."/>
            <person name="Riley R."/>
            <person name="Gladden J.M."/>
            <person name="Phatale P."/>
            <person name="Nielsen M.T."/>
            <person name="Lyhne E.K."/>
            <person name="Kogle M.E."/>
            <person name="Strasser K."/>
            <person name="McDonnell E."/>
            <person name="Barry K."/>
            <person name="Clum A."/>
            <person name="Chen C."/>
            <person name="Nolan M."/>
            <person name="Sandor L."/>
            <person name="Kuo A."/>
            <person name="Lipzen A."/>
            <person name="Hainaut M."/>
            <person name="Drula E."/>
            <person name="Tsang A."/>
            <person name="Magnuson J.K."/>
            <person name="Henrissat B."/>
            <person name="Wiebenga A."/>
            <person name="Simmons B.A."/>
            <person name="Makela M.R."/>
            <person name="De vries R.P."/>
            <person name="Grigoriev I.V."/>
            <person name="Mortensen U.H."/>
            <person name="Baker S.E."/>
            <person name="Andersen M.R."/>
        </authorList>
    </citation>
    <scope>NUCLEOTIDE SEQUENCE [LARGE SCALE GENOMIC DNA]</scope>
    <source>
        <strain evidence="8 9">ATCC 13496</strain>
    </source>
</reference>
<keyword evidence="4" id="KW-0503">Monooxygenase</keyword>
<keyword evidence="6" id="KW-0472">Membrane</keyword>
<evidence type="ECO:0000256" key="2">
    <source>
        <dbReference type="ARBA" id="ARBA00022630"/>
    </source>
</evidence>
<feature type="domain" description="FAD-dependent oxidoreductase 2 FAD-binding" evidence="7">
    <location>
        <begin position="29"/>
        <end position="53"/>
    </location>
</feature>
<dbReference type="PANTHER" id="PTHR13789:SF314">
    <property type="entry name" value="FAD-BINDING DOMAIN-CONTAINING PROTEIN"/>
    <property type="match status" value="1"/>
</dbReference>
<dbReference type="GO" id="GO:0004497">
    <property type="term" value="F:monooxygenase activity"/>
    <property type="evidence" value="ECO:0007669"/>
    <property type="project" value="UniProtKB-KW"/>
</dbReference>
<sequence length="80" mass="8309">MTVGEPARAQDRHAALASSMDNDPKPLSVIVIGAGIAGLTAAAALRKAGHIVQMSTRHVVKHVFEQSSFANELGAAIYAN</sequence>
<evidence type="ECO:0000256" key="4">
    <source>
        <dbReference type="ARBA" id="ARBA00023033"/>
    </source>
</evidence>
<dbReference type="Gene3D" id="3.50.50.60">
    <property type="entry name" value="FAD/NAD(P)-binding domain"/>
    <property type="match status" value="1"/>
</dbReference>
<dbReference type="PANTHER" id="PTHR13789">
    <property type="entry name" value="MONOOXYGENASE"/>
    <property type="match status" value="1"/>
</dbReference>
<comment type="similarity">
    <text evidence="1">Belongs to the paxM FAD-dependent monooxygenase family.</text>
</comment>
<dbReference type="InterPro" id="IPR050493">
    <property type="entry name" value="FAD-dep_Monooxygenase_BioMet"/>
</dbReference>
<evidence type="ECO:0000259" key="7">
    <source>
        <dbReference type="Pfam" id="PF00890"/>
    </source>
</evidence>
<accession>A0A370C203</accession>
<gene>
    <name evidence="8" type="ORF">M747DRAFT_340992</name>
</gene>
<dbReference type="SUPFAM" id="SSF51905">
    <property type="entry name" value="FAD/NAD(P)-binding domain"/>
    <property type="match status" value="1"/>
</dbReference>
<feature type="region of interest" description="Disordered" evidence="5">
    <location>
        <begin position="1"/>
        <end position="20"/>
    </location>
</feature>
<dbReference type="VEuPathDB" id="FungiDB:M747DRAFT_340992"/>
<keyword evidence="3" id="KW-0560">Oxidoreductase</keyword>
<name>A0A370C203_ASPNG</name>
<protein>
    <recommendedName>
        <fullName evidence="7">FAD-dependent oxidoreductase 2 FAD-binding domain-containing protein</fullName>
    </recommendedName>
</protein>
<keyword evidence="6" id="KW-0812">Transmembrane</keyword>
<feature type="transmembrane region" description="Helical" evidence="6">
    <location>
        <begin position="27"/>
        <end position="45"/>
    </location>
</feature>
<dbReference type="InterPro" id="IPR003953">
    <property type="entry name" value="FAD-dep_OxRdtase_2_FAD-bd"/>
</dbReference>